<evidence type="ECO:0000256" key="4">
    <source>
        <dbReference type="ARBA" id="ARBA00022723"/>
    </source>
</evidence>
<organism evidence="9 10">
    <name type="scientific">Mediterraneibacter gnavus</name>
    <name type="common">Ruminococcus gnavus</name>
    <dbReference type="NCBI Taxonomy" id="33038"/>
    <lineage>
        <taxon>Bacteria</taxon>
        <taxon>Bacillati</taxon>
        <taxon>Bacillota</taxon>
        <taxon>Clostridia</taxon>
        <taxon>Lachnospirales</taxon>
        <taxon>Lachnospiraceae</taxon>
        <taxon>Mediterraneibacter</taxon>
    </lineage>
</organism>
<reference evidence="9" key="1">
    <citation type="submission" date="2022-12" db="EMBL/GenBank/DDBJ databases">
        <title>Genome of R. gnavus strain RSHDN_120.</title>
        <authorList>
            <person name="Abdugheni R."/>
        </authorList>
    </citation>
    <scope>NUCLEOTIDE SEQUENCE</scope>
    <source>
        <strain evidence="9">RSHDN_120</strain>
    </source>
</reference>
<dbReference type="CDD" id="cd01335">
    <property type="entry name" value="Radical_SAM"/>
    <property type="match status" value="1"/>
</dbReference>
<dbReference type="EMBL" id="JAPZEG010000036">
    <property type="protein sequence ID" value="MDE1205097.1"/>
    <property type="molecule type" value="Genomic_DNA"/>
</dbReference>
<dbReference type="InterPro" id="IPR058240">
    <property type="entry name" value="rSAM_sf"/>
</dbReference>
<dbReference type="PANTHER" id="PTHR43273:SF3">
    <property type="entry name" value="ANAEROBIC SULFATASE-MATURATING ENZYME HOMOLOG ASLB-RELATED"/>
    <property type="match status" value="1"/>
</dbReference>
<name>A0AAW6KA36_MEDGN</name>
<keyword evidence="6" id="KW-0411">Iron-sulfur</keyword>
<gene>
    <name evidence="9" type="ORF">O4N78_16360</name>
</gene>
<dbReference type="Proteomes" id="UP001149331">
    <property type="component" value="Unassembled WGS sequence"/>
</dbReference>
<dbReference type="PANTHER" id="PTHR43273">
    <property type="entry name" value="ANAEROBIC SULFATASE-MATURATING ENZYME HOMOLOG ASLB-RELATED"/>
    <property type="match status" value="1"/>
</dbReference>
<dbReference type="RefSeq" id="WP_055168243.1">
    <property type="nucleotide sequence ID" value="NZ_CACRUU010000107.1"/>
</dbReference>
<dbReference type="GO" id="GO:0016491">
    <property type="term" value="F:oxidoreductase activity"/>
    <property type="evidence" value="ECO:0007669"/>
    <property type="project" value="InterPro"/>
</dbReference>
<dbReference type="PROSITE" id="PS51918">
    <property type="entry name" value="RADICAL_SAM"/>
    <property type="match status" value="1"/>
</dbReference>
<accession>A0AAW6KA36</accession>
<evidence type="ECO:0000256" key="3">
    <source>
        <dbReference type="ARBA" id="ARBA00022691"/>
    </source>
</evidence>
<comment type="similarity">
    <text evidence="7">Belongs to the radical SAM superfamily. Anaerobic sulfatase-maturating enzyme family.</text>
</comment>
<evidence type="ECO:0000313" key="10">
    <source>
        <dbReference type="Proteomes" id="UP001149331"/>
    </source>
</evidence>
<evidence type="ECO:0000256" key="5">
    <source>
        <dbReference type="ARBA" id="ARBA00023004"/>
    </source>
</evidence>
<evidence type="ECO:0000313" key="9">
    <source>
        <dbReference type="EMBL" id="MDE1205097.1"/>
    </source>
</evidence>
<dbReference type="SFLD" id="SFLDG01067">
    <property type="entry name" value="SPASM/twitch_domain_containing"/>
    <property type="match status" value="1"/>
</dbReference>
<feature type="domain" description="Radical SAM core" evidence="8">
    <location>
        <begin position="90"/>
        <end position="310"/>
    </location>
</feature>
<protein>
    <submittedName>
        <fullName evidence="9">Radical SAM protein</fullName>
    </submittedName>
</protein>
<keyword evidence="4" id="KW-0479">Metal-binding</keyword>
<dbReference type="InterPro" id="IPR013785">
    <property type="entry name" value="Aldolase_TIM"/>
</dbReference>
<dbReference type="PROSITE" id="PS01305">
    <property type="entry name" value="MOAA_NIFB_PQQE"/>
    <property type="match status" value="1"/>
</dbReference>
<comment type="cofactor">
    <cofactor evidence="1">
        <name>[4Fe-4S] cluster</name>
        <dbReference type="ChEBI" id="CHEBI:49883"/>
    </cofactor>
</comment>
<dbReference type="InterPro" id="IPR007197">
    <property type="entry name" value="rSAM"/>
</dbReference>
<dbReference type="SFLD" id="SFLDG01384">
    <property type="entry name" value="thioether_bond_formation_requi"/>
    <property type="match status" value="1"/>
</dbReference>
<evidence type="ECO:0000259" key="8">
    <source>
        <dbReference type="PROSITE" id="PS51918"/>
    </source>
</evidence>
<dbReference type="SFLD" id="SFLDS00029">
    <property type="entry name" value="Radical_SAM"/>
    <property type="match status" value="1"/>
</dbReference>
<evidence type="ECO:0000256" key="6">
    <source>
        <dbReference type="ARBA" id="ARBA00023014"/>
    </source>
</evidence>
<evidence type="ECO:0000256" key="7">
    <source>
        <dbReference type="ARBA" id="ARBA00023601"/>
    </source>
</evidence>
<comment type="caution">
    <text evidence="9">The sequence shown here is derived from an EMBL/GenBank/DDBJ whole genome shotgun (WGS) entry which is preliminary data.</text>
</comment>
<dbReference type="InterPro" id="IPR023867">
    <property type="entry name" value="Sulphatase_maturase_rSAM"/>
</dbReference>
<dbReference type="GO" id="GO:0051539">
    <property type="term" value="F:4 iron, 4 sulfur cluster binding"/>
    <property type="evidence" value="ECO:0007669"/>
    <property type="project" value="UniProtKB-KW"/>
</dbReference>
<dbReference type="SUPFAM" id="SSF102114">
    <property type="entry name" value="Radical SAM enzymes"/>
    <property type="match status" value="1"/>
</dbReference>
<dbReference type="SFLD" id="SFLDG01386">
    <property type="entry name" value="main_SPASM_domain-containing"/>
    <property type="match status" value="1"/>
</dbReference>
<dbReference type="InterPro" id="IPR000385">
    <property type="entry name" value="MoaA_NifB_PqqE_Fe-S-bd_CS"/>
</dbReference>
<dbReference type="AlphaFoldDB" id="A0AAW6KA36"/>
<evidence type="ECO:0000256" key="1">
    <source>
        <dbReference type="ARBA" id="ARBA00001966"/>
    </source>
</evidence>
<dbReference type="Gene3D" id="3.20.20.70">
    <property type="entry name" value="Aldolase class I"/>
    <property type="match status" value="1"/>
</dbReference>
<proteinExistence type="inferred from homology"/>
<keyword evidence="3" id="KW-0949">S-adenosyl-L-methionine</keyword>
<dbReference type="Pfam" id="PF04055">
    <property type="entry name" value="Radical_SAM"/>
    <property type="match status" value="1"/>
</dbReference>
<evidence type="ECO:0000256" key="2">
    <source>
        <dbReference type="ARBA" id="ARBA00022485"/>
    </source>
</evidence>
<keyword evidence="2" id="KW-0004">4Fe-4S</keyword>
<dbReference type="GO" id="GO:0046872">
    <property type="term" value="F:metal ion binding"/>
    <property type="evidence" value="ECO:0007669"/>
    <property type="project" value="UniProtKB-KW"/>
</dbReference>
<keyword evidence="5" id="KW-0408">Iron</keyword>
<sequence length="435" mass="50762">MYRMSKCVHIVKNNEIVVAFNDYNFKVIDLDKDLYSVVERIEGIEESIVENTEELRYLLDNKFLVKKDEDELEKRQQKREFIRQRIMKEGVTSKIGYLRISLTEQCNLRCKYCFVNDIVDKSSNITEELFCKAVEMLIQNSRNPRIQYFGGEPLLRMELIELGHEILNAAKKKGQIDSFIEEIVTNGTLLTKDKIDFFVNNEMGLIFSVDGWKEIHDKNRVDIYGKGSFNTVIEKFQAFIESGGKAEIIITPNKDNIELLDQITQFFVETYDLKKVSINAPQPNEKGWDIDGKTLAEKIINIYLYCEKHDILLSAPGMNLVQNLLKKRYQIFSCVNYGTLKHRKWGMYLLGTGKISYCNVECSENSEEWFNNFNIGRKIDQWHMKNNYSEECLTCLAYSVCGGPCSMEREMIKNVEIMHNKCAFNKKIVEWALTR</sequence>